<evidence type="ECO:0000313" key="3">
    <source>
        <dbReference type="Proteomes" id="UP000663874"/>
    </source>
</evidence>
<name>A0A820EY97_9BILA</name>
<organism evidence="2 3">
    <name type="scientific">Rotaria sordida</name>
    <dbReference type="NCBI Taxonomy" id="392033"/>
    <lineage>
        <taxon>Eukaryota</taxon>
        <taxon>Metazoa</taxon>
        <taxon>Spiralia</taxon>
        <taxon>Gnathifera</taxon>
        <taxon>Rotifera</taxon>
        <taxon>Eurotatoria</taxon>
        <taxon>Bdelloidea</taxon>
        <taxon>Philodinida</taxon>
        <taxon>Philodinidae</taxon>
        <taxon>Rotaria</taxon>
    </lineage>
</organism>
<dbReference type="Proteomes" id="UP000663823">
    <property type="component" value="Unassembled WGS sequence"/>
</dbReference>
<evidence type="ECO:0000313" key="2">
    <source>
        <dbReference type="EMBL" id="CAF4253146.1"/>
    </source>
</evidence>
<accession>A0A820EY97</accession>
<comment type="caution">
    <text evidence="2">The sequence shown here is derived from an EMBL/GenBank/DDBJ whole genome shotgun (WGS) entry which is preliminary data.</text>
</comment>
<feature type="non-terminal residue" evidence="2">
    <location>
        <position position="1"/>
    </location>
</feature>
<reference evidence="2" key="1">
    <citation type="submission" date="2021-02" db="EMBL/GenBank/DDBJ databases">
        <authorList>
            <person name="Nowell W R."/>
        </authorList>
    </citation>
    <scope>NUCLEOTIDE SEQUENCE</scope>
</reference>
<dbReference type="Proteomes" id="UP000663874">
    <property type="component" value="Unassembled WGS sequence"/>
</dbReference>
<gene>
    <name evidence="2" type="ORF">FNK824_LOCUS38715</name>
    <name evidence="1" type="ORF">OTI717_LOCUS39947</name>
</gene>
<protein>
    <submittedName>
        <fullName evidence="2">Uncharacterized protein</fullName>
    </submittedName>
</protein>
<dbReference type="AlphaFoldDB" id="A0A820EY97"/>
<dbReference type="EMBL" id="CAJOBE010022867">
    <property type="protein sequence ID" value="CAF4253146.1"/>
    <property type="molecule type" value="Genomic_DNA"/>
</dbReference>
<dbReference type="EMBL" id="CAJOAX010028887">
    <property type="protein sequence ID" value="CAF4236935.1"/>
    <property type="molecule type" value="Genomic_DNA"/>
</dbReference>
<sequence length="50" mass="5686">NLNCGSFEAVLAHEGPRGTTYLINFSQSVMECESRFDNQIENSCWFLIDV</sequence>
<evidence type="ECO:0000313" key="1">
    <source>
        <dbReference type="EMBL" id="CAF4236935.1"/>
    </source>
</evidence>
<proteinExistence type="predicted"/>